<reference evidence="2" key="1">
    <citation type="journal article" date="2019" name="Int. J. Syst. Evol. Microbiol.">
        <title>The Global Catalogue of Microorganisms (GCM) 10K type strain sequencing project: providing services to taxonomists for standard genome sequencing and annotation.</title>
        <authorList>
            <consortium name="The Broad Institute Genomics Platform"/>
            <consortium name="The Broad Institute Genome Sequencing Center for Infectious Disease"/>
            <person name="Wu L."/>
            <person name="Ma J."/>
        </authorList>
    </citation>
    <scope>NUCLEOTIDE SEQUENCE [LARGE SCALE GENOMIC DNA]</scope>
    <source>
        <strain evidence="2">CCUG 55131</strain>
    </source>
</reference>
<dbReference type="Gene3D" id="3.20.20.370">
    <property type="entry name" value="Glycoside hydrolase/deacetylase"/>
    <property type="match status" value="1"/>
</dbReference>
<protein>
    <submittedName>
        <fullName evidence="1">Polysaccharide deacetylase family protein</fullName>
    </submittedName>
</protein>
<dbReference type="CDD" id="cd10928">
    <property type="entry name" value="CE4_u4"/>
    <property type="match status" value="1"/>
</dbReference>
<name>A0ABW5A8C7_9RHOB</name>
<dbReference type="EMBL" id="JBHUIX010000009">
    <property type="protein sequence ID" value="MFD2174111.1"/>
    <property type="molecule type" value="Genomic_DNA"/>
</dbReference>
<dbReference type="InterPro" id="IPR011330">
    <property type="entry name" value="Glyco_hydro/deAcase_b/a-brl"/>
</dbReference>
<gene>
    <name evidence="1" type="ORF">ACFSM0_08420</name>
</gene>
<sequence>MDEGKRRAIEALSARAAAGRPLRLWWRDDDAVAPSAPLDRLLDLVAGHGLPLTLAVIPAPEGAAPSGPALAERLAGEAGVRVAPHGYSHANHAGPQEKKCELGPARPAESVLEELARGHAQLRALHPERCLALLVPPWNRIAPAVRAGLGAAGFKALSTFGVPKGQGPVAQINTHLDIMDWHGTRSLRAPDTLWRDLAALAQTDLPYAGLLTHHLVHDAACWAFLEEFAALTTQAGAQWVGAERLLAELEG</sequence>
<dbReference type="InterPro" id="IPR049591">
    <property type="entry name" value="CE4_u4-like"/>
</dbReference>
<dbReference type="RefSeq" id="WP_377389231.1">
    <property type="nucleotide sequence ID" value="NZ_JBHUIX010000009.1"/>
</dbReference>
<comment type="caution">
    <text evidence="1">The sequence shown here is derived from an EMBL/GenBank/DDBJ whole genome shotgun (WGS) entry which is preliminary data.</text>
</comment>
<evidence type="ECO:0000313" key="2">
    <source>
        <dbReference type="Proteomes" id="UP001597413"/>
    </source>
</evidence>
<keyword evidence="2" id="KW-1185">Reference proteome</keyword>
<dbReference type="SUPFAM" id="SSF88713">
    <property type="entry name" value="Glycoside hydrolase/deacetylase"/>
    <property type="match status" value="1"/>
</dbReference>
<organism evidence="1 2">
    <name type="scientific">Rhodobacter lacus</name>
    <dbReference type="NCBI Taxonomy" id="1641972"/>
    <lineage>
        <taxon>Bacteria</taxon>
        <taxon>Pseudomonadati</taxon>
        <taxon>Pseudomonadota</taxon>
        <taxon>Alphaproteobacteria</taxon>
        <taxon>Rhodobacterales</taxon>
        <taxon>Rhodobacter group</taxon>
        <taxon>Rhodobacter</taxon>
    </lineage>
</organism>
<accession>A0ABW5A8C7</accession>
<dbReference type="Proteomes" id="UP001597413">
    <property type="component" value="Unassembled WGS sequence"/>
</dbReference>
<proteinExistence type="predicted"/>
<evidence type="ECO:0000313" key="1">
    <source>
        <dbReference type="EMBL" id="MFD2174111.1"/>
    </source>
</evidence>